<dbReference type="EMBL" id="BAAAVI010000009">
    <property type="protein sequence ID" value="GAA2858207.1"/>
    <property type="molecule type" value="Genomic_DNA"/>
</dbReference>
<reference evidence="3" key="1">
    <citation type="journal article" date="2019" name="Int. J. Syst. Evol. Microbiol.">
        <title>The Global Catalogue of Microorganisms (GCM) 10K type strain sequencing project: providing services to taxonomists for standard genome sequencing and annotation.</title>
        <authorList>
            <consortium name="The Broad Institute Genomics Platform"/>
            <consortium name="The Broad Institute Genome Sequencing Center for Infectious Disease"/>
            <person name="Wu L."/>
            <person name="Ma J."/>
        </authorList>
    </citation>
    <scope>NUCLEOTIDE SEQUENCE [LARGE SCALE GENOMIC DNA]</scope>
    <source>
        <strain evidence="3">JCM 6242</strain>
    </source>
</reference>
<evidence type="ECO:0000313" key="2">
    <source>
        <dbReference type="EMBL" id="GAA2858207.1"/>
    </source>
</evidence>
<feature type="region of interest" description="Disordered" evidence="1">
    <location>
        <begin position="1"/>
        <end position="42"/>
    </location>
</feature>
<keyword evidence="3" id="KW-1185">Reference proteome</keyword>
<dbReference type="Proteomes" id="UP001500831">
    <property type="component" value="Unassembled WGS sequence"/>
</dbReference>
<gene>
    <name evidence="2" type="ORF">GCM10010517_16620</name>
</gene>
<name>A0ABP6I9G0_9ACTN</name>
<proteinExistence type="predicted"/>
<comment type="caution">
    <text evidence="2">The sequence shown here is derived from an EMBL/GenBank/DDBJ whole genome shotgun (WGS) entry which is preliminary data.</text>
</comment>
<feature type="compositionally biased region" description="Pro residues" evidence="1">
    <location>
        <begin position="95"/>
        <end position="106"/>
    </location>
</feature>
<feature type="region of interest" description="Disordered" evidence="1">
    <location>
        <begin position="93"/>
        <end position="142"/>
    </location>
</feature>
<protein>
    <submittedName>
        <fullName evidence="2">Uncharacterized protein</fullName>
    </submittedName>
</protein>
<sequence>MPLSGDSEPWNLGDAPVDRSARVHPSIIAPGTDISRRPGSRLRGRSSWCRKIREAIFAVREGPAPVEDLDAGAVCSATTGERLAATAAIRVLRLTPPPPTPPPTPPTTSEEAGKVVIFWNGGAGGRERPVQVTGRVPPAGRR</sequence>
<evidence type="ECO:0000313" key="3">
    <source>
        <dbReference type="Proteomes" id="UP001500831"/>
    </source>
</evidence>
<evidence type="ECO:0000256" key="1">
    <source>
        <dbReference type="SAM" id="MobiDB-lite"/>
    </source>
</evidence>
<organism evidence="2 3">
    <name type="scientific">Streptosporangium fragile</name>
    <dbReference type="NCBI Taxonomy" id="46186"/>
    <lineage>
        <taxon>Bacteria</taxon>
        <taxon>Bacillati</taxon>
        <taxon>Actinomycetota</taxon>
        <taxon>Actinomycetes</taxon>
        <taxon>Streptosporangiales</taxon>
        <taxon>Streptosporangiaceae</taxon>
        <taxon>Streptosporangium</taxon>
    </lineage>
</organism>
<accession>A0ABP6I9G0</accession>